<dbReference type="SMART" id="SM00890">
    <property type="entry name" value="EKR"/>
    <property type="match status" value="1"/>
</dbReference>
<dbReference type="Pfam" id="PF17147">
    <property type="entry name" value="PFOR_II"/>
    <property type="match status" value="1"/>
</dbReference>
<dbReference type="Gene3D" id="4.10.780.10">
    <property type="entry name" value="Pyruvate-flavodoxin oxidoreductase, EKR domain"/>
    <property type="match status" value="1"/>
</dbReference>
<evidence type="ECO:0000256" key="5">
    <source>
        <dbReference type="ARBA" id="ARBA00022982"/>
    </source>
</evidence>
<comment type="caution">
    <text evidence="13">The sequence shown here is derived from an EMBL/GenBank/DDBJ whole genome shotgun (WGS) entry which is preliminary data.</text>
</comment>
<keyword evidence="13" id="KW-0670">Pyruvate</keyword>
<dbReference type="Pfam" id="PF01855">
    <property type="entry name" value="POR_N"/>
    <property type="match status" value="1"/>
</dbReference>
<dbReference type="InterPro" id="IPR019752">
    <property type="entry name" value="Pyrv/ketoisovalerate_OxRed_cat"/>
</dbReference>
<evidence type="ECO:0000256" key="11">
    <source>
        <dbReference type="PIRSR" id="PIRSR000159-50"/>
    </source>
</evidence>
<keyword evidence="6 9" id="KW-0560">Oxidoreductase</keyword>
<evidence type="ECO:0000259" key="12">
    <source>
        <dbReference type="PROSITE" id="PS51379"/>
    </source>
</evidence>
<dbReference type="GO" id="GO:0016903">
    <property type="term" value="F:oxidoreductase activity, acting on the aldehyde or oxo group of donors"/>
    <property type="evidence" value="ECO:0007669"/>
    <property type="project" value="InterPro"/>
</dbReference>
<feature type="site" description="Important for catalytic activity" evidence="10">
    <location>
        <position position="37"/>
    </location>
</feature>
<dbReference type="GO" id="GO:0051539">
    <property type="term" value="F:4 iron, 4 sulfur cluster binding"/>
    <property type="evidence" value="ECO:0007669"/>
    <property type="project" value="UniProtKB-KW"/>
</dbReference>
<dbReference type="Proteomes" id="UP000526501">
    <property type="component" value="Unassembled WGS sequence"/>
</dbReference>
<dbReference type="EMBL" id="JACHVC010000008">
    <property type="protein sequence ID" value="MBC2606181.1"/>
    <property type="molecule type" value="Genomic_DNA"/>
</dbReference>
<dbReference type="PIRSF" id="PIRSF000159">
    <property type="entry name" value="NifJ"/>
    <property type="match status" value="1"/>
</dbReference>
<feature type="binding site" evidence="11">
    <location>
        <position position="706"/>
    </location>
    <ligand>
        <name>[4Fe-4S] cluster</name>
        <dbReference type="ChEBI" id="CHEBI:49883"/>
        <label>1</label>
    </ligand>
</feature>
<keyword evidence="3 11" id="KW-0004">4Fe-4S</keyword>
<dbReference type="PROSITE" id="PS51379">
    <property type="entry name" value="4FE4S_FER_2"/>
    <property type="match status" value="2"/>
</dbReference>
<dbReference type="Pfam" id="PF02775">
    <property type="entry name" value="TPP_enzyme_C"/>
    <property type="match status" value="1"/>
</dbReference>
<dbReference type="InterPro" id="IPR011895">
    <property type="entry name" value="Pyrv_flavodox_OxRed"/>
</dbReference>
<keyword evidence="7 11" id="KW-0408">Iron</keyword>
<dbReference type="RefSeq" id="WP_185660072.1">
    <property type="nucleotide sequence ID" value="NZ_CAWPOO010000008.1"/>
</dbReference>
<dbReference type="CDD" id="cd03377">
    <property type="entry name" value="TPP_PFOR_PNO"/>
    <property type="match status" value="1"/>
</dbReference>
<feature type="binding site" evidence="11">
    <location>
        <position position="833"/>
    </location>
    <ligand>
        <name>[4Fe-4S] cluster</name>
        <dbReference type="ChEBI" id="CHEBI:49883"/>
        <label>3</label>
    </ligand>
</feature>
<organism evidence="13 14">
    <name type="scientific">Pelagicoccus albus</name>
    <dbReference type="NCBI Taxonomy" id="415222"/>
    <lineage>
        <taxon>Bacteria</taxon>
        <taxon>Pseudomonadati</taxon>
        <taxon>Verrucomicrobiota</taxon>
        <taxon>Opitutia</taxon>
        <taxon>Puniceicoccales</taxon>
        <taxon>Pelagicoccaceae</taxon>
        <taxon>Pelagicoccus</taxon>
    </lineage>
</organism>
<keyword evidence="5 9" id="KW-0249">Electron transport</keyword>
<feature type="binding site" evidence="11">
    <location>
        <position position="830"/>
    </location>
    <ligand>
        <name>[4Fe-4S] cluster</name>
        <dbReference type="ChEBI" id="CHEBI:49883"/>
        <label>3</label>
    </ligand>
</feature>
<dbReference type="InterPro" id="IPR017900">
    <property type="entry name" value="4Fe4S_Fe_S_CS"/>
</dbReference>
<dbReference type="InterPro" id="IPR011766">
    <property type="entry name" value="TPP_enzyme_TPP-bd"/>
</dbReference>
<sequence>MIATPAPKSPRITRDANEAVASVAYRMSELISIYPITPSTSMAELCDEWSAQSKPNLWNEIPQVSQMQSEGGVAGTMHGITMGGALSTTFTASQGLLLMIPNMYKMAGELTPSVIHVSARAIATSALSIFGDHSDVMACRQTGFAMLASNSVQEAQDLAAISHIATLNSRVPFIHFFDGFRTSHEINSLEYLQDDTLLSMIDDKALDEYYQRALTPDAPSVRGTAQNPDTYFQAREAVNSYYKEVPGIVQSAMDTFAAKTGRSYNIFDYYGDPEAEKVIVMMGSGVETAAETAEYLNKNEGTKYGVVAVRLYRPFNTKAFIHTLPKTVKSVAVLDRTKEPGSIGEPLYLDVSLALRKASSCLNNCLPNDPAVVGGRYGIGSKEFTPAMVKAVFDNLSAESPKDHFTIGIRDDVTHQSLDWDENFTIQIESAQSAMFFGLGSDGTVGANKNTIKIIGEATELYTQAYFVYDSKKSGGLTTSHLRFGENPIKAPYLVEEANFVGCHQPQFLGRVEMLSKIANGGTFLINTSVPAEEVWESLPYEVQDTLIKKQNKLYVIDAYKVAGETGMGRRINTIMQVCFFALSDVLETEDAIGRIKAAIEKTYGRKGPKIVDMNCAAVDAALAFLKEVEVPSETTSSPVAVEWVPNSAPDFVKRVTARLLAGQGDLLPVSALPAGGVWPSATSQYEKRSIATQVPVWDAETCTQCNKCSLFCPHAAIRPKAYDESELVSAPEGFKSVPFKGPNAAGKAFTIQVYPQDCTGCNACVELCPATNAEGRKAIEMEPLAPILDREKESLTFFQGIKETEIDTSKASAKSISLKQPLFEFSGACSGCTQTPYVRLLSQLFGDRLLMANATGCSSIYGGNLPTTPYCSDSNGRGPAWANSLFEDNAEFGLGLHLSAKWRSETARTLLQNLSKEIGEEQVSSFLALDKSKVSEKREALEGIRSRLKELKGSQSTRLLQRLDYLVEKSTWIVGGDGWAYDIGFGGLDHVLASGNNVNILVLDTEVYSNTGGQSSKATPIGAQAKFASKGKELPKKDLGQIAMSYGGIYVAQIAMGANEQQTLEVLREAESYDGPSLVIAYGPCLAHGIDLSFGPDRQKTAVNSGYWPLYRFDPRNADTELPVFRLDSFTPSVPVADFMRAENRFKSLERSNPERASALLERAQAQVDARWNRLEALAAAGMEDDDDDDDGWG</sequence>
<feature type="binding site" evidence="11">
    <location>
        <position position="765"/>
    </location>
    <ligand>
        <name>[4Fe-4S] cluster</name>
        <dbReference type="ChEBI" id="CHEBI:49883"/>
        <label>2</label>
    </ligand>
</feature>
<dbReference type="PROSITE" id="PS00198">
    <property type="entry name" value="4FE4S_FER_1"/>
    <property type="match status" value="1"/>
</dbReference>
<dbReference type="InterPro" id="IPR017896">
    <property type="entry name" value="4Fe4S_Fe-S-bd"/>
</dbReference>
<dbReference type="InterPro" id="IPR019456">
    <property type="entry name" value="Pyrv-flavodox_OxRtase_EKR"/>
</dbReference>
<dbReference type="InterPro" id="IPR050722">
    <property type="entry name" value="Pyruvate:ferred/Flavod_OxRd"/>
</dbReference>
<dbReference type="GO" id="GO:0006979">
    <property type="term" value="P:response to oxidative stress"/>
    <property type="evidence" value="ECO:0007669"/>
    <property type="project" value="TreeGrafter"/>
</dbReference>
<evidence type="ECO:0000256" key="7">
    <source>
        <dbReference type="ARBA" id="ARBA00023004"/>
    </source>
</evidence>
<dbReference type="Pfam" id="PF01558">
    <property type="entry name" value="POR"/>
    <property type="match status" value="1"/>
</dbReference>
<dbReference type="FunFam" id="3.30.70.20:FF:000022">
    <property type="entry name" value="Pyruvate:ferredoxin (Flavodoxin) oxidoreductase"/>
    <property type="match status" value="1"/>
</dbReference>
<proteinExistence type="inferred from homology"/>
<dbReference type="Gene3D" id="3.30.70.20">
    <property type="match status" value="1"/>
</dbReference>
<dbReference type="Gene3D" id="3.40.50.970">
    <property type="match status" value="2"/>
</dbReference>
<feature type="site" description="Important for catalytic activity" evidence="10">
    <location>
        <position position="120"/>
    </location>
</feature>
<dbReference type="GO" id="GO:0044281">
    <property type="term" value="P:small molecule metabolic process"/>
    <property type="evidence" value="ECO:0007669"/>
    <property type="project" value="UniProtKB-ARBA"/>
</dbReference>
<dbReference type="InterPro" id="IPR002869">
    <property type="entry name" value="Pyrv_flavodox_OxRed_cen"/>
</dbReference>
<dbReference type="InterPro" id="IPR037112">
    <property type="entry name" value="Pyrv-flavodox_OxR_EKR_sf"/>
</dbReference>
<feature type="domain" description="4Fe-4S ferredoxin-type" evidence="12">
    <location>
        <begin position="694"/>
        <end position="723"/>
    </location>
</feature>
<feature type="domain" description="4Fe-4S ferredoxin-type" evidence="12">
    <location>
        <begin position="750"/>
        <end position="779"/>
    </location>
</feature>
<dbReference type="SUPFAM" id="SSF54862">
    <property type="entry name" value="4Fe-4S ferredoxins"/>
    <property type="match status" value="1"/>
</dbReference>
<dbReference type="FunFam" id="3.40.50.970:FF:000012">
    <property type="entry name" value="Pyruvate:ferredoxin (Flavodoxin) oxidoreductase"/>
    <property type="match status" value="1"/>
</dbReference>
<name>A0A7X1B5S5_9BACT</name>
<accession>A0A7X1B5S5</accession>
<dbReference type="PANTHER" id="PTHR32154:SF0">
    <property type="entry name" value="PYRUVATE-FLAVODOXIN OXIDOREDUCTASE-RELATED"/>
    <property type="match status" value="1"/>
</dbReference>
<dbReference type="PANTHER" id="PTHR32154">
    <property type="entry name" value="PYRUVATE-FLAVODOXIN OXIDOREDUCTASE-RELATED"/>
    <property type="match status" value="1"/>
</dbReference>
<feature type="binding site" evidence="11">
    <location>
        <position position="759"/>
    </location>
    <ligand>
        <name>[4Fe-4S] cluster</name>
        <dbReference type="ChEBI" id="CHEBI:49883"/>
        <label>2</label>
    </ligand>
</feature>
<dbReference type="SUPFAM" id="SSF52922">
    <property type="entry name" value="TK C-terminal domain-like"/>
    <property type="match status" value="1"/>
</dbReference>
<dbReference type="AlphaFoldDB" id="A0A7X1B5S5"/>
<evidence type="ECO:0000256" key="9">
    <source>
        <dbReference type="PIRNR" id="PIRNR000159"/>
    </source>
</evidence>
<dbReference type="FunFam" id="3.40.920.10:FF:000001">
    <property type="entry name" value="Pyruvate:ferredoxin (Flavodoxin) oxidoreductase"/>
    <property type="match status" value="1"/>
</dbReference>
<feature type="binding site" evidence="11">
    <location>
        <position position="713"/>
    </location>
    <ligand>
        <name>[4Fe-4S] cluster</name>
        <dbReference type="ChEBI" id="CHEBI:49883"/>
        <label>2</label>
    </ligand>
</feature>
<keyword evidence="4 11" id="KW-0479">Metal-binding</keyword>
<dbReference type="Gene3D" id="3.40.50.920">
    <property type="match status" value="1"/>
</dbReference>
<feature type="site" description="Important for catalytic activity" evidence="10">
    <location>
        <position position="1011"/>
    </location>
</feature>
<gene>
    <name evidence="13" type="primary">nifJ</name>
    <name evidence="13" type="ORF">H5P27_08990</name>
</gene>
<feature type="binding site" evidence="11">
    <location>
        <position position="1086"/>
    </location>
    <ligand>
        <name>[4Fe-4S] cluster</name>
        <dbReference type="ChEBI" id="CHEBI:49883"/>
        <label>3</label>
    </ligand>
</feature>
<evidence type="ECO:0000256" key="3">
    <source>
        <dbReference type="ARBA" id="ARBA00022485"/>
    </source>
</evidence>
<dbReference type="Pfam" id="PF12838">
    <property type="entry name" value="Fer4_7"/>
    <property type="match status" value="1"/>
</dbReference>
<keyword evidence="8 11" id="KW-0411">Iron-sulfur</keyword>
<evidence type="ECO:0000256" key="10">
    <source>
        <dbReference type="PIRSR" id="PIRSR000159-2"/>
    </source>
</evidence>
<evidence type="ECO:0000256" key="2">
    <source>
        <dbReference type="ARBA" id="ARBA00022448"/>
    </source>
</evidence>
<dbReference type="SUPFAM" id="SSF53323">
    <property type="entry name" value="Pyruvate-ferredoxin oxidoreductase, PFOR, domain III"/>
    <property type="match status" value="1"/>
</dbReference>
<evidence type="ECO:0000256" key="6">
    <source>
        <dbReference type="ARBA" id="ARBA00023002"/>
    </source>
</evidence>
<dbReference type="InterPro" id="IPR009014">
    <property type="entry name" value="Transketo_C/PFOR_II"/>
</dbReference>
<dbReference type="CDD" id="cd07034">
    <property type="entry name" value="TPP_PYR_PFOR_IOR-alpha_like"/>
    <property type="match status" value="1"/>
</dbReference>
<protein>
    <submittedName>
        <fullName evidence="13">Pyruvate:ferredoxin (Flavodoxin) oxidoreductase</fullName>
    </submittedName>
</protein>
<reference evidence="13 14" key="1">
    <citation type="submission" date="2020-07" db="EMBL/GenBank/DDBJ databases">
        <authorList>
            <person name="Feng X."/>
        </authorList>
    </citation>
    <scope>NUCLEOTIDE SEQUENCE [LARGE SCALE GENOMIC DNA]</scope>
    <source>
        <strain evidence="13 14">JCM23202</strain>
    </source>
</reference>
<dbReference type="NCBIfam" id="TIGR02176">
    <property type="entry name" value="pyruv_ox_red"/>
    <property type="match status" value="1"/>
</dbReference>
<evidence type="ECO:0000313" key="14">
    <source>
        <dbReference type="Proteomes" id="UP000526501"/>
    </source>
</evidence>
<dbReference type="Pfam" id="PF10371">
    <property type="entry name" value="EKR"/>
    <property type="match status" value="1"/>
</dbReference>
<feature type="binding site" evidence="11">
    <location>
        <position position="858"/>
    </location>
    <ligand>
        <name>[4Fe-4S] cluster</name>
        <dbReference type="ChEBI" id="CHEBI:49883"/>
        <label>3</label>
    </ligand>
</feature>
<feature type="binding site" evidence="11">
    <location>
        <position position="709"/>
    </location>
    <ligand>
        <name>[4Fe-4S] cluster</name>
        <dbReference type="ChEBI" id="CHEBI:49883"/>
        <label>1</label>
    </ligand>
</feature>
<evidence type="ECO:0000256" key="1">
    <source>
        <dbReference type="ARBA" id="ARBA00009032"/>
    </source>
</evidence>
<comment type="similarity">
    <text evidence="1 9">Belongs to the pyruvate:ferredoxin/flavodoxin oxidoreductase family.</text>
</comment>
<feature type="binding site" evidence="11">
    <location>
        <position position="769"/>
    </location>
    <ligand>
        <name>[4Fe-4S] cluster</name>
        <dbReference type="ChEBI" id="CHEBI:49883"/>
        <label>1</label>
    </ligand>
</feature>
<dbReference type="InterPro" id="IPR033412">
    <property type="entry name" value="PFOR_II"/>
</dbReference>
<feature type="binding site" evidence="11">
    <location>
        <position position="762"/>
    </location>
    <ligand>
        <name>[4Fe-4S] cluster</name>
        <dbReference type="ChEBI" id="CHEBI:49883"/>
        <label>2</label>
    </ligand>
</feature>
<keyword evidence="14" id="KW-1185">Reference proteome</keyword>
<dbReference type="FunFam" id="3.40.50.920:FF:000007">
    <property type="entry name" value="Pyruvate:ferredoxin (Flavodoxin) oxidoreductase"/>
    <property type="match status" value="1"/>
</dbReference>
<comment type="cofactor">
    <cofactor evidence="11">
        <name>[4Fe-4S] cluster</name>
        <dbReference type="ChEBI" id="CHEBI:49883"/>
    </cofactor>
    <text evidence="11">Binds 3 [4Fe-4S] clusters per subunit.</text>
</comment>
<dbReference type="GO" id="GO:0022900">
    <property type="term" value="P:electron transport chain"/>
    <property type="evidence" value="ECO:0007669"/>
    <property type="project" value="InterPro"/>
</dbReference>
<dbReference type="GO" id="GO:0030976">
    <property type="term" value="F:thiamine pyrophosphate binding"/>
    <property type="evidence" value="ECO:0007669"/>
    <property type="project" value="InterPro"/>
</dbReference>
<keyword evidence="2 9" id="KW-0813">Transport</keyword>
<feature type="site" description="Important for catalytic activity" evidence="10">
    <location>
        <position position="70"/>
    </location>
</feature>
<dbReference type="InterPro" id="IPR029061">
    <property type="entry name" value="THDP-binding"/>
</dbReference>
<evidence type="ECO:0000313" key="13">
    <source>
        <dbReference type="EMBL" id="MBC2606181.1"/>
    </source>
</evidence>
<dbReference type="InterPro" id="IPR002880">
    <property type="entry name" value="Pyrv_Fd/Flavodoxin_OxRdtase_N"/>
</dbReference>
<dbReference type="GO" id="GO:0005506">
    <property type="term" value="F:iron ion binding"/>
    <property type="evidence" value="ECO:0007669"/>
    <property type="project" value="InterPro"/>
</dbReference>
<dbReference type="SUPFAM" id="SSF52518">
    <property type="entry name" value="Thiamin diphosphate-binding fold (THDP-binding)"/>
    <property type="match status" value="2"/>
</dbReference>
<evidence type="ECO:0000256" key="8">
    <source>
        <dbReference type="ARBA" id="ARBA00023014"/>
    </source>
</evidence>
<feature type="binding site" evidence="11">
    <location>
        <position position="703"/>
    </location>
    <ligand>
        <name>[4Fe-4S] cluster</name>
        <dbReference type="ChEBI" id="CHEBI:49883"/>
        <label>1</label>
    </ligand>
</feature>
<evidence type="ECO:0000256" key="4">
    <source>
        <dbReference type="ARBA" id="ARBA00022723"/>
    </source>
</evidence>
<dbReference type="Gene3D" id="3.40.920.10">
    <property type="entry name" value="Pyruvate-ferredoxin oxidoreductase, PFOR, domain III"/>
    <property type="match status" value="1"/>
</dbReference>